<feature type="domain" description="SusD-like N-terminal" evidence="7">
    <location>
        <begin position="105"/>
        <end position="238"/>
    </location>
</feature>
<proteinExistence type="inferred from homology"/>
<feature type="domain" description="RagB/SusD" evidence="6">
    <location>
        <begin position="287"/>
        <end position="564"/>
    </location>
</feature>
<dbReference type="Proteomes" id="UP000238375">
    <property type="component" value="Unassembled WGS sequence"/>
</dbReference>
<dbReference type="GO" id="GO:0009279">
    <property type="term" value="C:cell outer membrane"/>
    <property type="evidence" value="ECO:0007669"/>
    <property type="project" value="UniProtKB-SubCell"/>
</dbReference>
<keyword evidence="4" id="KW-0472">Membrane</keyword>
<evidence type="ECO:0000259" key="7">
    <source>
        <dbReference type="Pfam" id="PF14322"/>
    </source>
</evidence>
<dbReference type="InterPro" id="IPR011990">
    <property type="entry name" value="TPR-like_helical_dom_sf"/>
</dbReference>
<dbReference type="AlphaFoldDB" id="A0A2T0S2V8"/>
<evidence type="ECO:0000256" key="3">
    <source>
        <dbReference type="ARBA" id="ARBA00022729"/>
    </source>
</evidence>
<keyword evidence="9" id="KW-1185">Reference proteome</keyword>
<evidence type="ECO:0000313" key="8">
    <source>
        <dbReference type="EMBL" id="PRY27749.1"/>
    </source>
</evidence>
<comment type="similarity">
    <text evidence="2">Belongs to the SusD family.</text>
</comment>
<name>A0A2T0S2V8_9BACT</name>
<dbReference type="InterPro" id="IPR033985">
    <property type="entry name" value="SusD-like_N"/>
</dbReference>
<gene>
    <name evidence="8" type="ORF">CLV58_13219</name>
</gene>
<dbReference type="InterPro" id="IPR012944">
    <property type="entry name" value="SusD_RagB_dom"/>
</dbReference>
<evidence type="ECO:0000256" key="1">
    <source>
        <dbReference type="ARBA" id="ARBA00004442"/>
    </source>
</evidence>
<dbReference type="Gene3D" id="1.25.40.390">
    <property type="match status" value="1"/>
</dbReference>
<accession>A0A2T0S2V8</accession>
<dbReference type="EMBL" id="PVTE01000032">
    <property type="protein sequence ID" value="PRY27749.1"/>
    <property type="molecule type" value="Genomic_DNA"/>
</dbReference>
<evidence type="ECO:0000256" key="5">
    <source>
        <dbReference type="ARBA" id="ARBA00023237"/>
    </source>
</evidence>
<dbReference type="Pfam" id="PF14322">
    <property type="entry name" value="SusD-like_3"/>
    <property type="match status" value="1"/>
</dbReference>
<keyword evidence="5" id="KW-0998">Cell outer membrane</keyword>
<dbReference type="Pfam" id="PF07980">
    <property type="entry name" value="SusD_RagB"/>
    <property type="match status" value="1"/>
</dbReference>
<evidence type="ECO:0000313" key="9">
    <source>
        <dbReference type="Proteomes" id="UP000238375"/>
    </source>
</evidence>
<organism evidence="8 9">
    <name type="scientific">Spirosoma oryzae</name>
    <dbReference type="NCBI Taxonomy" id="1469603"/>
    <lineage>
        <taxon>Bacteria</taxon>
        <taxon>Pseudomonadati</taxon>
        <taxon>Bacteroidota</taxon>
        <taxon>Cytophagia</taxon>
        <taxon>Cytophagales</taxon>
        <taxon>Cytophagaceae</taxon>
        <taxon>Spirosoma</taxon>
    </lineage>
</organism>
<keyword evidence="3" id="KW-0732">Signal</keyword>
<evidence type="ECO:0000256" key="2">
    <source>
        <dbReference type="ARBA" id="ARBA00006275"/>
    </source>
</evidence>
<comment type="caution">
    <text evidence="8">The sequence shown here is derived from an EMBL/GenBank/DDBJ whole genome shotgun (WGS) entry which is preliminary data.</text>
</comment>
<reference evidence="8 9" key="1">
    <citation type="submission" date="2018-03" db="EMBL/GenBank/DDBJ databases">
        <title>Genomic Encyclopedia of Archaeal and Bacterial Type Strains, Phase II (KMG-II): from individual species to whole genera.</title>
        <authorList>
            <person name="Goeker M."/>
        </authorList>
    </citation>
    <scope>NUCLEOTIDE SEQUENCE [LARGE SCALE GENOMIC DNA]</scope>
    <source>
        <strain evidence="8 9">DSM 28354</strain>
    </source>
</reference>
<evidence type="ECO:0000259" key="6">
    <source>
        <dbReference type="Pfam" id="PF07980"/>
    </source>
</evidence>
<protein>
    <submittedName>
        <fullName evidence="8">RagB/SusD domain-containing protein</fullName>
    </submittedName>
</protein>
<comment type="subcellular location">
    <subcellularLocation>
        <location evidence="1">Cell outer membrane</location>
    </subcellularLocation>
</comment>
<dbReference type="SUPFAM" id="SSF48452">
    <property type="entry name" value="TPR-like"/>
    <property type="match status" value="1"/>
</dbReference>
<sequence length="580" mass="65014">MHCGGRRAIHLTRTTMKLPSYNALRVLALTALLFSGQGCKNVLDEQVISSIGNDYMNTPKGFEDATRAAYSSLRTFYGTQRGLTLTEFGTDIYKTGADGGYKGFHYYDTQMNSFVDYLQQTWEELYKGVNTCNAVIGRAANISGLSDATKKLRVAEAKFLRAHYYFIMTQQWGGIDLRLTETLGPTKVTSRATEADMYKAIIADLEAALPDLDPKIRSSDYGRATKAAAEHLLARVYLTKATSSAKASDDYAKAATYAQSVINNYGFKLVSDFANVFAQGAGEISDEVIFAVQYTSDPLTNINSLNSVNGNGNELHLLFGMQYDVQAGMVRDTENDRPFKRLMPTTYLLETVFKDRTNDSRYKKTFKDTWYSNNPGTFNTAFDNSKKTVTFKTGDTAIYIPGVEWTLAQRAAKPYQVLVPSAYTQALFPTLRKFLDPLRPDKTYEQGSRDYLAFRLAETYLILAEAQLKLGKTSDATNAINVVRRRAAYSGKEAAMTITDAQMDMNMIYEERAREFAGEQMRWFDLKRWGNLVERVKLYNPDGAPNIQSYHNLRPIPQTQIDRTEKNADGSAGFAQNPGF</sequence>
<evidence type="ECO:0000256" key="4">
    <source>
        <dbReference type="ARBA" id="ARBA00023136"/>
    </source>
</evidence>